<accession>A0ABT2D6W1</accession>
<evidence type="ECO:0000313" key="2">
    <source>
        <dbReference type="Proteomes" id="UP001206126"/>
    </source>
</evidence>
<dbReference type="InterPro" id="IPR025332">
    <property type="entry name" value="DUF4238"/>
</dbReference>
<dbReference type="RefSeq" id="WP_258820835.1">
    <property type="nucleotide sequence ID" value="NZ_JANUHB010000001.1"/>
</dbReference>
<protein>
    <submittedName>
        <fullName evidence="1">DUF4238 domain-containing protein</fullName>
    </submittedName>
</protein>
<reference evidence="1 2" key="1">
    <citation type="submission" date="2022-08" db="EMBL/GenBank/DDBJ databases">
        <title>Reclassification of Massilia species as members of the genera Telluria, Duganella, Pseudoduganella, Mokoshia gen. nov. and Zemynaea gen. nov. using orthogonal and non-orthogonal genome-based approaches.</title>
        <authorList>
            <person name="Bowman J.P."/>
        </authorList>
    </citation>
    <scope>NUCLEOTIDE SEQUENCE [LARGE SCALE GENOMIC DNA]</scope>
    <source>
        <strain evidence="1 2">JCM 31605</strain>
    </source>
</reference>
<proteinExistence type="predicted"/>
<sequence length="327" mass="37068">MTASQARNHHWVPQCYLKGFAKSPSKNAKLYVVDKVSHTAFTASPRNVACARDFNRIDAEGVAPDHVESGYAKFESLVAPALRRMSDSRNFGNAEDHNLVLNLVALLAVRTPRMRENVRDFHERVARQMMSLTVASKVRYEATFERAVEDGYIDKDRSVSYEDMRDFVDRGEYTIEVATTRHVDNELNLVDTVLPLLGRRTWTLIRAQPGTGGFVTSDHPVGLQWAEQKPRGFFSSPGFGLRGTELLFPISHDLLMVGQFEGVGGVLEANMHQVAFANTALIWHATRQVYARDDKFFYLRNDGELKRGSDLVKDLEQQIRVSPRRLR</sequence>
<name>A0ABT2D6W1_9BURK</name>
<dbReference type="Pfam" id="PF14022">
    <property type="entry name" value="DUF4238"/>
    <property type="match status" value="1"/>
</dbReference>
<gene>
    <name evidence="1" type="ORF">NX774_03850</name>
</gene>
<dbReference type="EMBL" id="JANUHB010000001">
    <property type="protein sequence ID" value="MCS0807052.1"/>
    <property type="molecule type" value="Genomic_DNA"/>
</dbReference>
<comment type="caution">
    <text evidence="1">The sequence shown here is derived from an EMBL/GenBank/DDBJ whole genome shotgun (WGS) entry which is preliminary data.</text>
</comment>
<keyword evidence="2" id="KW-1185">Reference proteome</keyword>
<dbReference type="Proteomes" id="UP001206126">
    <property type="component" value="Unassembled WGS sequence"/>
</dbReference>
<organism evidence="1 2">
    <name type="scientific">Massilia agilis</name>
    <dbReference type="NCBI Taxonomy" id="1811226"/>
    <lineage>
        <taxon>Bacteria</taxon>
        <taxon>Pseudomonadati</taxon>
        <taxon>Pseudomonadota</taxon>
        <taxon>Betaproteobacteria</taxon>
        <taxon>Burkholderiales</taxon>
        <taxon>Oxalobacteraceae</taxon>
        <taxon>Telluria group</taxon>
        <taxon>Massilia</taxon>
    </lineage>
</organism>
<evidence type="ECO:0000313" key="1">
    <source>
        <dbReference type="EMBL" id="MCS0807052.1"/>
    </source>
</evidence>